<dbReference type="Gene3D" id="1.20.5.1930">
    <property type="match status" value="1"/>
</dbReference>
<evidence type="ECO:0000256" key="5">
    <source>
        <dbReference type="ARBA" id="ARBA00022741"/>
    </source>
</evidence>
<keyword evidence="6 10" id="KW-0418">Kinase</keyword>
<dbReference type="GO" id="GO:0016020">
    <property type="term" value="C:membrane"/>
    <property type="evidence" value="ECO:0007669"/>
    <property type="project" value="InterPro"/>
</dbReference>
<keyword evidence="8" id="KW-0902">Two-component regulatory system</keyword>
<evidence type="ECO:0000256" key="2">
    <source>
        <dbReference type="ARBA" id="ARBA00012438"/>
    </source>
</evidence>
<dbReference type="Gene3D" id="3.30.565.10">
    <property type="entry name" value="Histidine kinase-like ATPase, C-terminal domain"/>
    <property type="match status" value="1"/>
</dbReference>
<accession>A0AAU0UPL8</accession>
<evidence type="ECO:0000256" key="1">
    <source>
        <dbReference type="ARBA" id="ARBA00000085"/>
    </source>
</evidence>
<evidence type="ECO:0000256" key="7">
    <source>
        <dbReference type="ARBA" id="ARBA00022840"/>
    </source>
</evidence>
<dbReference type="Pfam" id="PF02518">
    <property type="entry name" value="HATPase_c"/>
    <property type="match status" value="1"/>
</dbReference>
<dbReference type="InterPro" id="IPR036890">
    <property type="entry name" value="HATPase_C_sf"/>
</dbReference>
<evidence type="ECO:0000256" key="6">
    <source>
        <dbReference type="ARBA" id="ARBA00022777"/>
    </source>
</evidence>
<reference evidence="10 11" key="1">
    <citation type="submission" date="2023-04" db="EMBL/GenBank/DDBJ databases">
        <authorList>
            <person name="Hsu D."/>
        </authorList>
    </citation>
    <scope>NUCLEOTIDE SEQUENCE [LARGE SCALE GENOMIC DNA]</scope>
    <source>
        <strain evidence="10 11">MK1</strain>
    </source>
</reference>
<dbReference type="PANTHER" id="PTHR24421:SF10">
    <property type="entry name" value="NITRATE_NITRITE SENSOR PROTEIN NARQ"/>
    <property type="match status" value="1"/>
</dbReference>
<dbReference type="CDD" id="cd16917">
    <property type="entry name" value="HATPase_UhpB-NarQ-NarX-like"/>
    <property type="match status" value="1"/>
</dbReference>
<keyword evidence="11" id="KW-1185">Reference proteome</keyword>
<organism evidence="10 11">
    <name type="scientific">Metallumcola ferriviriculae</name>
    <dbReference type="NCBI Taxonomy" id="3039180"/>
    <lineage>
        <taxon>Bacteria</taxon>
        <taxon>Bacillati</taxon>
        <taxon>Bacillota</taxon>
        <taxon>Clostridia</taxon>
        <taxon>Neomoorellales</taxon>
        <taxon>Desulfitibacteraceae</taxon>
        <taxon>Metallumcola</taxon>
    </lineage>
</organism>
<evidence type="ECO:0000256" key="3">
    <source>
        <dbReference type="ARBA" id="ARBA00022553"/>
    </source>
</evidence>
<dbReference type="Pfam" id="PF07730">
    <property type="entry name" value="HisKA_3"/>
    <property type="match status" value="1"/>
</dbReference>
<dbReference type="EC" id="2.7.13.3" evidence="2"/>
<dbReference type="KEGG" id="dbc:MFMK1_001971"/>
<dbReference type="GO" id="GO:0005524">
    <property type="term" value="F:ATP binding"/>
    <property type="evidence" value="ECO:0007669"/>
    <property type="project" value="UniProtKB-KW"/>
</dbReference>
<dbReference type="PANTHER" id="PTHR24421">
    <property type="entry name" value="NITRATE/NITRITE SENSOR PROTEIN NARX-RELATED"/>
    <property type="match status" value="1"/>
</dbReference>
<dbReference type="SUPFAM" id="SSF55874">
    <property type="entry name" value="ATPase domain of HSP90 chaperone/DNA topoisomerase II/histidine kinase"/>
    <property type="match status" value="1"/>
</dbReference>
<evidence type="ECO:0000259" key="9">
    <source>
        <dbReference type="SMART" id="SM00387"/>
    </source>
</evidence>
<dbReference type="SMART" id="SM00387">
    <property type="entry name" value="HATPase_c"/>
    <property type="match status" value="1"/>
</dbReference>
<keyword evidence="5" id="KW-0547">Nucleotide-binding</keyword>
<protein>
    <recommendedName>
        <fullName evidence="2">histidine kinase</fullName>
        <ecNumber evidence="2">2.7.13.3</ecNumber>
    </recommendedName>
</protein>
<dbReference type="AlphaFoldDB" id="A0AAU0UPL8"/>
<proteinExistence type="predicted"/>
<dbReference type="GO" id="GO:0046983">
    <property type="term" value="F:protein dimerization activity"/>
    <property type="evidence" value="ECO:0007669"/>
    <property type="project" value="InterPro"/>
</dbReference>
<dbReference type="GO" id="GO:0000155">
    <property type="term" value="F:phosphorelay sensor kinase activity"/>
    <property type="evidence" value="ECO:0007669"/>
    <property type="project" value="InterPro"/>
</dbReference>
<dbReference type="Proteomes" id="UP001329915">
    <property type="component" value="Chromosome"/>
</dbReference>
<evidence type="ECO:0000313" key="10">
    <source>
        <dbReference type="EMBL" id="WRO22146.1"/>
    </source>
</evidence>
<keyword evidence="3" id="KW-0597">Phosphoprotein</keyword>
<dbReference type="InterPro" id="IPR050482">
    <property type="entry name" value="Sensor_HK_TwoCompSys"/>
</dbReference>
<dbReference type="InterPro" id="IPR011712">
    <property type="entry name" value="Sig_transdc_His_kin_sub3_dim/P"/>
</dbReference>
<dbReference type="EMBL" id="CP121694">
    <property type="protein sequence ID" value="WRO22146.1"/>
    <property type="molecule type" value="Genomic_DNA"/>
</dbReference>
<evidence type="ECO:0000256" key="8">
    <source>
        <dbReference type="ARBA" id="ARBA00023012"/>
    </source>
</evidence>
<dbReference type="InterPro" id="IPR003594">
    <property type="entry name" value="HATPase_dom"/>
</dbReference>
<feature type="domain" description="Histidine kinase/HSP90-like ATPase" evidence="9">
    <location>
        <begin position="129"/>
        <end position="228"/>
    </location>
</feature>
<evidence type="ECO:0000256" key="4">
    <source>
        <dbReference type="ARBA" id="ARBA00022679"/>
    </source>
</evidence>
<keyword evidence="4" id="KW-0808">Transferase</keyword>
<gene>
    <name evidence="10" type="ORF">MFMK1_001971</name>
</gene>
<evidence type="ECO:0000313" key="11">
    <source>
        <dbReference type="Proteomes" id="UP001329915"/>
    </source>
</evidence>
<dbReference type="RefSeq" id="WP_366921566.1">
    <property type="nucleotide sequence ID" value="NZ_CP121694.1"/>
</dbReference>
<comment type="catalytic activity">
    <reaction evidence="1">
        <text>ATP + protein L-histidine = ADP + protein N-phospho-L-histidine.</text>
        <dbReference type="EC" id="2.7.13.3"/>
    </reaction>
</comment>
<name>A0AAU0UPL8_9FIRM</name>
<keyword evidence="7" id="KW-0067">ATP-binding</keyword>
<sequence length="231" mass="25912">MLEPLNDEHLSFYVRQITRAQEEERLRIARDLHDSTIQSLVAISHDLERFLAETGQCDMPTVRFLLKLDDQIKTVLKEVRNFSQNLRPSIIDHLGLLPSIEYLVAELRKKYQIAGTICIIGNPCRFQPEVEINLFRIAQEALQNIVRHSHATTAKVLMEFASEKISITIVDDGIGMPDLPQSSTGFLKQGKLGLAGMAERVRLLQGSIRMTSEAGKGTTITIILNKAGHVV</sequence>